<dbReference type="AlphaFoldDB" id="A0A8F1MB03"/>
<evidence type="ECO:0000313" key="3">
    <source>
        <dbReference type="Proteomes" id="UP000677117"/>
    </source>
</evidence>
<evidence type="ECO:0000313" key="2">
    <source>
        <dbReference type="EMBL" id="QWQ31308.1"/>
    </source>
</evidence>
<keyword evidence="3" id="KW-1185">Reference proteome</keyword>
<dbReference type="Proteomes" id="UP000677117">
    <property type="component" value="Chromosome"/>
</dbReference>
<reference evidence="2" key="1">
    <citation type="submission" date="2021-06" db="EMBL/GenBank/DDBJ databases">
        <title>An adapted protocol for Saccharibacteria cultivation: two new species join this phylum of Candidate Phyla Radiations.</title>
        <authorList>
            <person name="Ibrahim A."/>
            <person name="Maatouk M."/>
            <person name="Raoult D."/>
            <person name="Bittar F."/>
        </authorList>
    </citation>
    <scope>NUCLEOTIDE SEQUENCE</scope>
    <source>
        <strain evidence="2">IHU2</strain>
    </source>
</reference>
<organism evidence="2 3">
    <name type="scientific">Candidatus Minimicrobia vallesae</name>
    <dbReference type="NCBI Taxonomy" id="2841264"/>
    <lineage>
        <taxon>Bacteria</taxon>
        <taxon>Candidatus Saccharimonadota</taxon>
        <taxon>Candidatus Saccharimonadota incertae sedis</taxon>
        <taxon>Candidatus Minimicrobia</taxon>
    </lineage>
</organism>
<accession>A0A8F1MB03</accession>
<gene>
    <name evidence="2" type="ORF">KOY49_04020</name>
</gene>
<feature type="region of interest" description="Disordered" evidence="1">
    <location>
        <begin position="51"/>
        <end position="70"/>
    </location>
</feature>
<sequence length="70" mass="7460">MIIYSVVVIGGVAIAIFLLSGLLAVPTEEPQTASISFDKKTMKIIKDFRPSTSANDSFSLPAGRSNPFAE</sequence>
<proteinExistence type="predicted"/>
<dbReference type="EMBL" id="CP076459">
    <property type="protein sequence ID" value="QWQ31308.1"/>
    <property type="molecule type" value="Genomic_DNA"/>
</dbReference>
<evidence type="ECO:0000256" key="1">
    <source>
        <dbReference type="SAM" id="MobiDB-lite"/>
    </source>
</evidence>
<dbReference type="RefSeq" id="WP_232736105.1">
    <property type="nucleotide sequence ID" value="NZ_CP076459.1"/>
</dbReference>
<protein>
    <submittedName>
        <fullName evidence="2">Uncharacterized protein</fullName>
    </submittedName>
</protein>
<dbReference type="KEGG" id="mvl:KOY49_04020"/>
<name>A0A8F1MB03_9BACT</name>